<name>A0A2P5C4J0_TREOI</name>
<evidence type="ECO:0000313" key="2">
    <source>
        <dbReference type="Proteomes" id="UP000237000"/>
    </source>
</evidence>
<sequence>MAFKETQSRHGLLAVVALRKLGNGLVKSRKLQLGGLPRSDSKNLCLSISFRSFFASPSAQLLKDWNSMV</sequence>
<dbReference type="Proteomes" id="UP000237000">
    <property type="component" value="Unassembled WGS sequence"/>
</dbReference>
<keyword evidence="2" id="KW-1185">Reference proteome</keyword>
<dbReference type="EMBL" id="JXTC01000414">
    <property type="protein sequence ID" value="PON55935.1"/>
    <property type="molecule type" value="Genomic_DNA"/>
</dbReference>
<reference evidence="2" key="1">
    <citation type="submission" date="2016-06" db="EMBL/GenBank/DDBJ databases">
        <title>Parallel loss of symbiosis genes in relatives of nitrogen-fixing non-legume Parasponia.</title>
        <authorList>
            <person name="Van Velzen R."/>
            <person name="Holmer R."/>
            <person name="Bu F."/>
            <person name="Rutten L."/>
            <person name="Van Zeijl A."/>
            <person name="Liu W."/>
            <person name="Santuari L."/>
            <person name="Cao Q."/>
            <person name="Sharma T."/>
            <person name="Shen D."/>
            <person name="Roswanjaya Y."/>
            <person name="Wardhani T."/>
            <person name="Kalhor M.S."/>
            <person name="Jansen J."/>
            <person name="Van den Hoogen J."/>
            <person name="Gungor B."/>
            <person name="Hartog M."/>
            <person name="Hontelez J."/>
            <person name="Verver J."/>
            <person name="Yang W.-C."/>
            <person name="Schijlen E."/>
            <person name="Repin R."/>
            <person name="Schilthuizen M."/>
            <person name="Schranz E."/>
            <person name="Heidstra R."/>
            <person name="Miyata K."/>
            <person name="Fedorova E."/>
            <person name="Kohlen W."/>
            <person name="Bisseling T."/>
            <person name="Smit S."/>
            <person name="Geurts R."/>
        </authorList>
    </citation>
    <scope>NUCLEOTIDE SEQUENCE [LARGE SCALE GENOMIC DNA]</scope>
    <source>
        <strain evidence="2">cv. RG33-2</strain>
    </source>
</reference>
<dbReference type="OrthoDB" id="10482460at2759"/>
<dbReference type="InParanoid" id="A0A2P5C4J0"/>
<protein>
    <submittedName>
        <fullName evidence="1">Uncharacterized protein</fullName>
    </submittedName>
</protein>
<organism evidence="1 2">
    <name type="scientific">Trema orientale</name>
    <name type="common">Charcoal tree</name>
    <name type="synonym">Celtis orientalis</name>
    <dbReference type="NCBI Taxonomy" id="63057"/>
    <lineage>
        <taxon>Eukaryota</taxon>
        <taxon>Viridiplantae</taxon>
        <taxon>Streptophyta</taxon>
        <taxon>Embryophyta</taxon>
        <taxon>Tracheophyta</taxon>
        <taxon>Spermatophyta</taxon>
        <taxon>Magnoliopsida</taxon>
        <taxon>eudicotyledons</taxon>
        <taxon>Gunneridae</taxon>
        <taxon>Pentapetalae</taxon>
        <taxon>rosids</taxon>
        <taxon>fabids</taxon>
        <taxon>Rosales</taxon>
        <taxon>Cannabaceae</taxon>
        <taxon>Trema</taxon>
    </lineage>
</organism>
<comment type="caution">
    <text evidence="1">The sequence shown here is derived from an EMBL/GenBank/DDBJ whole genome shotgun (WGS) entry which is preliminary data.</text>
</comment>
<evidence type="ECO:0000313" key="1">
    <source>
        <dbReference type="EMBL" id="PON55935.1"/>
    </source>
</evidence>
<dbReference type="AlphaFoldDB" id="A0A2P5C4J0"/>
<accession>A0A2P5C4J0</accession>
<proteinExistence type="predicted"/>
<gene>
    <name evidence="1" type="ORF">TorRG33x02_298000</name>
</gene>